<dbReference type="Gene3D" id="3.40.50.1100">
    <property type="match status" value="2"/>
</dbReference>
<comment type="similarity">
    <text evidence="2">Belongs to the ACC deaminase/D-cysteine desulfhydrase family.</text>
</comment>
<organism evidence="5">
    <name type="scientific">hydrocarbon metagenome</name>
    <dbReference type="NCBI Taxonomy" id="938273"/>
    <lineage>
        <taxon>unclassified sequences</taxon>
        <taxon>metagenomes</taxon>
        <taxon>ecological metagenomes</taxon>
    </lineage>
</organism>
<dbReference type="Pfam" id="PF00291">
    <property type="entry name" value="PALP"/>
    <property type="match status" value="1"/>
</dbReference>
<dbReference type="EC" id="3.5.99.7" evidence="5"/>
<dbReference type="InterPro" id="IPR036052">
    <property type="entry name" value="TrpB-like_PALP_sf"/>
</dbReference>
<reference evidence="5" key="1">
    <citation type="journal article" date="2015" name="Proc. Natl. Acad. Sci. U.S.A.">
        <title>Networks of energetic and metabolic interactions define dynamics in microbial communities.</title>
        <authorList>
            <person name="Embree M."/>
            <person name="Liu J.K."/>
            <person name="Al-Bassam M.M."/>
            <person name="Zengler K."/>
        </authorList>
    </citation>
    <scope>NUCLEOTIDE SEQUENCE</scope>
</reference>
<dbReference type="InterPro" id="IPR001926">
    <property type="entry name" value="TrpB-like_PALP"/>
</dbReference>
<dbReference type="AlphaFoldDB" id="A0A0W8FZI6"/>
<keyword evidence="5" id="KW-0378">Hydrolase</keyword>
<dbReference type="GO" id="GO:0008660">
    <property type="term" value="F:1-aminocyclopropane-1-carboxylate deaminase activity"/>
    <property type="evidence" value="ECO:0007669"/>
    <property type="project" value="UniProtKB-EC"/>
</dbReference>
<evidence type="ECO:0000256" key="2">
    <source>
        <dbReference type="ARBA" id="ARBA00008639"/>
    </source>
</evidence>
<name>A0A0W8FZI6_9ZZZZ</name>
<dbReference type="GO" id="GO:0019148">
    <property type="term" value="F:D-cysteine desulfhydrase activity"/>
    <property type="evidence" value="ECO:0007669"/>
    <property type="project" value="TreeGrafter"/>
</dbReference>
<evidence type="ECO:0000256" key="1">
    <source>
        <dbReference type="ARBA" id="ARBA00001933"/>
    </source>
</evidence>
<dbReference type="PIRSF" id="PIRSF006278">
    <property type="entry name" value="ACCD_DCysDesulf"/>
    <property type="match status" value="1"/>
</dbReference>
<gene>
    <name evidence="5" type="ORF">ASZ90_003826</name>
</gene>
<feature type="domain" description="Tryptophan synthase beta chain-like PALP" evidence="4">
    <location>
        <begin position="20"/>
        <end position="288"/>
    </location>
</feature>
<dbReference type="PANTHER" id="PTHR43780">
    <property type="entry name" value="1-AMINOCYCLOPROPANE-1-CARBOXYLATE DEAMINASE-RELATED"/>
    <property type="match status" value="1"/>
</dbReference>
<keyword evidence="3" id="KW-0663">Pyridoxal phosphate</keyword>
<sequence>MQSINLNNAITQKVILPDTNNNVEVYLQREDLIHPFISGNKYYKLKYNLEKAKEENKDTVLTFGGAYSNHIHAVSAAAKLFGFKSIGIIRGEEYKPLNPTLQFAVDNGMKLYYLDRKTYRNRTEKSFREEIAKQFGDVYILPEGGTNELALKGTGEILQNIKTDFDYLCVPVGSGGTLAGLITGLYDSKKAIGFSSLKGGEYLSGTISELISNSSIRKFDNWIINHDYHFGGFAKISRELIEFVNWFKDNNNIQLDLIYNGKMMFGINDMISKKYFTSNSRIVAIHTGGLQGLTGMKSMIEKIFSTKQEAQHSSYSII</sequence>
<evidence type="ECO:0000256" key="3">
    <source>
        <dbReference type="ARBA" id="ARBA00022898"/>
    </source>
</evidence>
<evidence type="ECO:0000313" key="5">
    <source>
        <dbReference type="EMBL" id="KUG26328.1"/>
    </source>
</evidence>
<evidence type="ECO:0000259" key="4">
    <source>
        <dbReference type="Pfam" id="PF00291"/>
    </source>
</evidence>
<accession>A0A0W8FZI6</accession>
<dbReference type="EMBL" id="LNQE01000483">
    <property type="protein sequence ID" value="KUG26328.1"/>
    <property type="molecule type" value="Genomic_DNA"/>
</dbReference>
<dbReference type="InterPro" id="IPR027278">
    <property type="entry name" value="ACCD_DCysDesulf"/>
</dbReference>
<comment type="cofactor">
    <cofactor evidence="1">
        <name>pyridoxal 5'-phosphate</name>
        <dbReference type="ChEBI" id="CHEBI:597326"/>
    </cofactor>
</comment>
<protein>
    <submittedName>
        <fullName evidence="5">1-aminocyclopropane-1-carboxylate deaminase</fullName>
        <ecNumber evidence="5">3.5.99.7</ecNumber>
    </submittedName>
</protein>
<dbReference type="PANTHER" id="PTHR43780:SF2">
    <property type="entry name" value="1-AMINOCYCLOPROPANE-1-CARBOXYLATE DEAMINASE-RELATED"/>
    <property type="match status" value="1"/>
</dbReference>
<comment type="caution">
    <text evidence="5">The sequence shown here is derived from an EMBL/GenBank/DDBJ whole genome shotgun (WGS) entry which is preliminary data.</text>
</comment>
<proteinExistence type="inferred from homology"/>
<dbReference type="SUPFAM" id="SSF53686">
    <property type="entry name" value="Tryptophan synthase beta subunit-like PLP-dependent enzymes"/>
    <property type="match status" value="1"/>
</dbReference>